<dbReference type="EMBL" id="JAAGAX010000003">
    <property type="protein sequence ID" value="KAF2318490.1"/>
    <property type="molecule type" value="Genomic_DNA"/>
</dbReference>
<dbReference type="Gene3D" id="2.130.10.10">
    <property type="entry name" value="YVTN repeat-like/Quinoprotein amine dehydrogenase"/>
    <property type="match status" value="1"/>
</dbReference>
<evidence type="ECO:0000256" key="3">
    <source>
        <dbReference type="ARBA" id="ARBA00038229"/>
    </source>
</evidence>
<comment type="caution">
    <text evidence="6">The sequence shown here is derived from an EMBL/GenBank/DDBJ whole genome shotgun (WGS) entry which is preliminary data.</text>
</comment>
<dbReference type="PROSITE" id="PS50294">
    <property type="entry name" value="WD_REPEATS_REGION"/>
    <property type="match status" value="1"/>
</dbReference>
<evidence type="ECO:0000256" key="2">
    <source>
        <dbReference type="ARBA" id="ARBA00022737"/>
    </source>
</evidence>
<dbReference type="InterPro" id="IPR051570">
    <property type="entry name" value="TBC1_cilium_biogenesis"/>
</dbReference>
<dbReference type="PANTHER" id="PTHR19853:SF0">
    <property type="entry name" value="WD REPEAT-CONTAINING PROTEIN 3"/>
    <property type="match status" value="1"/>
</dbReference>
<dbReference type="InterPro" id="IPR007148">
    <property type="entry name" value="SSU_processome_Utp12"/>
</dbReference>
<dbReference type="SMART" id="SM00320">
    <property type="entry name" value="WD40"/>
    <property type="match status" value="1"/>
</dbReference>
<dbReference type="Pfam" id="PF00400">
    <property type="entry name" value="WD40"/>
    <property type="match status" value="1"/>
</dbReference>
<evidence type="ECO:0000313" key="6">
    <source>
        <dbReference type="EMBL" id="KAF2318490.1"/>
    </source>
</evidence>
<dbReference type="InterPro" id="IPR036322">
    <property type="entry name" value="WD40_repeat_dom_sf"/>
</dbReference>
<evidence type="ECO:0000256" key="4">
    <source>
        <dbReference type="PROSITE-ProRule" id="PRU00221"/>
    </source>
</evidence>
<comment type="similarity">
    <text evidence="3">Belongs to the WD repeat WDR3/UTP12 family.</text>
</comment>
<dbReference type="AlphaFoldDB" id="A0A6A6MYE4"/>
<accession>A0A6A6MYE4</accession>
<keyword evidence="2" id="KW-0677">Repeat</keyword>
<dbReference type="InterPro" id="IPR001680">
    <property type="entry name" value="WD40_rpt"/>
</dbReference>
<dbReference type="PANTHER" id="PTHR19853">
    <property type="entry name" value="WD REPEAT CONTAINING PROTEIN 3 WDR3"/>
    <property type="match status" value="1"/>
</dbReference>
<name>A0A6A6MYE4_HEVBR</name>
<evidence type="ECO:0000313" key="7">
    <source>
        <dbReference type="Proteomes" id="UP000467840"/>
    </source>
</evidence>
<dbReference type="GO" id="GO:0030515">
    <property type="term" value="F:snoRNA binding"/>
    <property type="evidence" value="ECO:0007669"/>
    <property type="project" value="TreeGrafter"/>
</dbReference>
<organism evidence="6 7">
    <name type="scientific">Hevea brasiliensis</name>
    <name type="common">Para rubber tree</name>
    <name type="synonym">Siphonia brasiliensis</name>
    <dbReference type="NCBI Taxonomy" id="3981"/>
    <lineage>
        <taxon>Eukaryota</taxon>
        <taxon>Viridiplantae</taxon>
        <taxon>Streptophyta</taxon>
        <taxon>Embryophyta</taxon>
        <taxon>Tracheophyta</taxon>
        <taxon>Spermatophyta</taxon>
        <taxon>Magnoliopsida</taxon>
        <taxon>eudicotyledons</taxon>
        <taxon>Gunneridae</taxon>
        <taxon>Pentapetalae</taxon>
        <taxon>rosids</taxon>
        <taxon>fabids</taxon>
        <taxon>Malpighiales</taxon>
        <taxon>Euphorbiaceae</taxon>
        <taxon>Crotonoideae</taxon>
        <taxon>Micrandreae</taxon>
        <taxon>Hevea</taxon>
    </lineage>
</organism>
<reference evidence="6 7" key="1">
    <citation type="journal article" date="2020" name="Mol. Plant">
        <title>The Chromosome-Based Rubber Tree Genome Provides New Insights into Spurge Genome Evolution and Rubber Biosynthesis.</title>
        <authorList>
            <person name="Liu J."/>
            <person name="Shi C."/>
            <person name="Shi C.C."/>
            <person name="Li W."/>
            <person name="Zhang Q.J."/>
            <person name="Zhang Y."/>
            <person name="Li K."/>
            <person name="Lu H.F."/>
            <person name="Shi C."/>
            <person name="Zhu S.T."/>
            <person name="Xiao Z.Y."/>
            <person name="Nan H."/>
            <person name="Yue Y."/>
            <person name="Zhu X.G."/>
            <person name="Wu Y."/>
            <person name="Hong X.N."/>
            <person name="Fan G.Y."/>
            <person name="Tong Y."/>
            <person name="Zhang D."/>
            <person name="Mao C.L."/>
            <person name="Liu Y.L."/>
            <person name="Hao S.J."/>
            <person name="Liu W.Q."/>
            <person name="Lv M.Q."/>
            <person name="Zhang H.B."/>
            <person name="Liu Y."/>
            <person name="Hu-Tang G.R."/>
            <person name="Wang J.P."/>
            <person name="Wang J.H."/>
            <person name="Sun Y.H."/>
            <person name="Ni S.B."/>
            <person name="Chen W.B."/>
            <person name="Zhang X.C."/>
            <person name="Jiao Y.N."/>
            <person name="Eichler E.E."/>
            <person name="Li G.H."/>
            <person name="Liu X."/>
            <person name="Gao L.Z."/>
        </authorList>
    </citation>
    <scope>NUCLEOTIDE SEQUENCE [LARGE SCALE GENOMIC DNA]</scope>
    <source>
        <strain evidence="7">cv. GT1</strain>
        <tissue evidence="6">Leaf</tissue>
    </source>
</reference>
<dbReference type="GO" id="GO:0030490">
    <property type="term" value="P:maturation of SSU-rRNA"/>
    <property type="evidence" value="ECO:0007669"/>
    <property type="project" value="TreeGrafter"/>
</dbReference>
<sequence length="243" mass="26945">MVVQCGLLLPIPNENGFITGSADHDVKFWECQVKQKPGQIFFVDTLKFFLSLYGHKLPALCMDISSDGDLIVAGSADKNLKSWGLDFGDCHKSLFALADSVGKDRLVKYWDADKFELLLTLKGHHADFGVLQSATMEKKTRGRVAEFQPKPILHGLAASDYVLRAISNVQTNDLEQTLLALPFSDALKVLSFLKDWASNPDKVELVCRIATVILQTHHDHLVTTPAARSVLTLLKRFLGNGIR</sequence>
<feature type="repeat" description="WD" evidence="4">
    <location>
        <begin position="52"/>
        <end position="93"/>
    </location>
</feature>
<dbReference type="InterPro" id="IPR015943">
    <property type="entry name" value="WD40/YVTN_repeat-like_dom_sf"/>
</dbReference>
<keyword evidence="1 4" id="KW-0853">WD repeat</keyword>
<dbReference type="GO" id="GO:0032040">
    <property type="term" value="C:small-subunit processome"/>
    <property type="evidence" value="ECO:0007669"/>
    <property type="project" value="TreeGrafter"/>
</dbReference>
<evidence type="ECO:0000256" key="1">
    <source>
        <dbReference type="ARBA" id="ARBA00022574"/>
    </source>
</evidence>
<feature type="domain" description="Small-subunit processome Utp12" evidence="5">
    <location>
        <begin position="159"/>
        <end position="240"/>
    </location>
</feature>
<dbReference type="Proteomes" id="UP000467840">
    <property type="component" value="Chromosome 10"/>
</dbReference>
<protein>
    <recommendedName>
        <fullName evidence="5">Small-subunit processome Utp12 domain-containing protein</fullName>
    </recommendedName>
</protein>
<dbReference type="Pfam" id="PF04003">
    <property type="entry name" value="Utp12"/>
    <property type="match status" value="1"/>
</dbReference>
<dbReference type="PROSITE" id="PS50082">
    <property type="entry name" value="WD_REPEATS_2"/>
    <property type="match status" value="1"/>
</dbReference>
<proteinExistence type="inferred from homology"/>
<dbReference type="SUPFAM" id="SSF50978">
    <property type="entry name" value="WD40 repeat-like"/>
    <property type="match status" value="1"/>
</dbReference>
<dbReference type="GO" id="GO:0034388">
    <property type="term" value="C:Pwp2p-containing subcomplex of 90S preribosome"/>
    <property type="evidence" value="ECO:0007669"/>
    <property type="project" value="TreeGrafter"/>
</dbReference>
<evidence type="ECO:0000259" key="5">
    <source>
        <dbReference type="Pfam" id="PF04003"/>
    </source>
</evidence>
<gene>
    <name evidence="6" type="ORF">GH714_008319</name>
</gene>
<keyword evidence="7" id="KW-1185">Reference proteome</keyword>